<sequence length="146" mass="15759">MGYPSKDVVYTQNLSTKKGLVPFDFSVRKRSVSRFSFYIPDTPRLSGAGHERCPEAAGSSSPADLARLIEQKPFQGSTCAKRLQDIDPLPPLPLKPHVAAPGKDQSSGARPWGCGRSFPAARPGQHASVPAHAHASLLLARNIQYL</sequence>
<evidence type="ECO:0000313" key="3">
    <source>
        <dbReference type="Proteomes" id="UP001214576"/>
    </source>
</evidence>
<feature type="region of interest" description="Disordered" evidence="1">
    <location>
        <begin position="90"/>
        <end position="116"/>
    </location>
</feature>
<comment type="caution">
    <text evidence="2">The sequence shown here is derived from an EMBL/GenBank/DDBJ whole genome shotgun (WGS) entry which is preliminary data.</text>
</comment>
<accession>A0AAD4Y0D6</accession>
<reference evidence="2" key="1">
    <citation type="submission" date="2022-03" db="EMBL/GenBank/DDBJ databases">
        <title>Genomic analyses of argali, domestic sheep and their hybrids provide insights into chromosomal evolution, heterosis and genetic basis of agronomic traits.</title>
        <authorList>
            <person name="Li M."/>
        </authorList>
    </citation>
    <scope>NUCLEOTIDE SEQUENCE</scope>
    <source>
        <strain evidence="2">CAU-MHL-2022a</strain>
        <tissue evidence="2">Skin</tissue>
    </source>
</reference>
<proteinExistence type="predicted"/>
<gene>
    <name evidence="2" type="ORF">MG293_019268</name>
</gene>
<dbReference type="Proteomes" id="UP001214576">
    <property type="component" value="Unassembled WGS sequence"/>
</dbReference>
<name>A0AAD4Y0D6_OVIAM</name>
<protein>
    <submittedName>
        <fullName evidence="2">Uncharacterized protein</fullName>
    </submittedName>
</protein>
<dbReference type="AlphaFoldDB" id="A0AAD4Y0D6"/>
<evidence type="ECO:0000256" key="1">
    <source>
        <dbReference type="SAM" id="MobiDB-lite"/>
    </source>
</evidence>
<dbReference type="EMBL" id="JAKZEL010000025">
    <property type="protein sequence ID" value="KAI4530379.1"/>
    <property type="molecule type" value="Genomic_DNA"/>
</dbReference>
<keyword evidence="3" id="KW-1185">Reference proteome</keyword>
<organism evidence="2 3">
    <name type="scientific">Ovis ammon polii</name>
    <dbReference type="NCBI Taxonomy" id="230172"/>
    <lineage>
        <taxon>Eukaryota</taxon>
        <taxon>Metazoa</taxon>
        <taxon>Chordata</taxon>
        <taxon>Craniata</taxon>
        <taxon>Vertebrata</taxon>
        <taxon>Euteleostomi</taxon>
        <taxon>Mammalia</taxon>
        <taxon>Eutheria</taxon>
        <taxon>Laurasiatheria</taxon>
        <taxon>Artiodactyla</taxon>
        <taxon>Ruminantia</taxon>
        <taxon>Pecora</taxon>
        <taxon>Bovidae</taxon>
        <taxon>Caprinae</taxon>
        <taxon>Ovis</taxon>
    </lineage>
</organism>
<evidence type="ECO:0000313" key="2">
    <source>
        <dbReference type="EMBL" id="KAI4530379.1"/>
    </source>
</evidence>